<dbReference type="GO" id="GO:0005886">
    <property type="term" value="C:plasma membrane"/>
    <property type="evidence" value="ECO:0007669"/>
    <property type="project" value="TreeGrafter"/>
</dbReference>
<comment type="subcellular location">
    <subcellularLocation>
        <location evidence="1">Membrane</location>
    </subcellularLocation>
</comment>
<dbReference type="PANTHER" id="PTHR37820:SF1">
    <property type="entry name" value="CELL DIVISION PROTEIN FTSQ"/>
    <property type="match status" value="1"/>
</dbReference>
<feature type="domain" description="POTRA" evidence="9">
    <location>
        <begin position="81"/>
        <end position="156"/>
    </location>
</feature>
<keyword evidence="4 8" id="KW-0812">Transmembrane</keyword>
<dbReference type="EMBL" id="MFQZ01000005">
    <property type="protein sequence ID" value="OGH88185.1"/>
    <property type="molecule type" value="Genomic_DNA"/>
</dbReference>
<evidence type="ECO:0000256" key="4">
    <source>
        <dbReference type="ARBA" id="ARBA00022692"/>
    </source>
</evidence>
<dbReference type="InterPro" id="IPR034746">
    <property type="entry name" value="POTRA"/>
</dbReference>
<protein>
    <recommendedName>
        <fullName evidence="9">POTRA domain-containing protein</fullName>
    </recommendedName>
</protein>
<sequence>MSKFFYSENSHKQHQPPDSFWRRFLKYRQKKKAQADLNNYSKLRNPYRKEPKQQRKFHLVPIGLGLLFIVWLAIMVYLPFFQISKLSFTGLKTIKQSKIENTVLAELNQRQWLPSANYFLVSTNKITSKLQENFPLQSITITKIFPNELKIAVAEKISSIVYDNSKYYYLLDESGAVMEILGPVGAGSYINQQMTSTTVSSTAISTTTVAIHLPEYQKITTDFGAYPILYDYTAPENINLKQIVLTKEIIATTIEASEELEKQGIGHLKYFVMESQTAGLKAITDKKFQVLLSFFNPVKDQIANAATILRTNRPNEYVDVRFGERVFWK</sequence>
<keyword evidence="6 8" id="KW-0472">Membrane</keyword>
<evidence type="ECO:0000256" key="1">
    <source>
        <dbReference type="ARBA" id="ARBA00004370"/>
    </source>
</evidence>
<evidence type="ECO:0000256" key="2">
    <source>
        <dbReference type="ARBA" id="ARBA00022475"/>
    </source>
</evidence>
<keyword evidence="7" id="KW-0131">Cell cycle</keyword>
<evidence type="ECO:0000256" key="8">
    <source>
        <dbReference type="SAM" id="Phobius"/>
    </source>
</evidence>
<dbReference type="Proteomes" id="UP000177907">
    <property type="component" value="Unassembled WGS sequence"/>
</dbReference>
<keyword evidence="3" id="KW-0132">Cell division</keyword>
<evidence type="ECO:0000256" key="5">
    <source>
        <dbReference type="ARBA" id="ARBA00022989"/>
    </source>
</evidence>
<feature type="transmembrane region" description="Helical" evidence="8">
    <location>
        <begin position="57"/>
        <end position="80"/>
    </location>
</feature>
<comment type="caution">
    <text evidence="10">The sequence shown here is derived from an EMBL/GenBank/DDBJ whole genome shotgun (WGS) entry which is preliminary data.</text>
</comment>
<evidence type="ECO:0000256" key="6">
    <source>
        <dbReference type="ARBA" id="ARBA00023136"/>
    </source>
</evidence>
<dbReference type="GO" id="GO:0051301">
    <property type="term" value="P:cell division"/>
    <property type="evidence" value="ECO:0007669"/>
    <property type="project" value="UniProtKB-KW"/>
</dbReference>
<dbReference type="InterPro" id="IPR050487">
    <property type="entry name" value="FtsQ_DivIB"/>
</dbReference>
<dbReference type="PROSITE" id="PS51779">
    <property type="entry name" value="POTRA"/>
    <property type="match status" value="1"/>
</dbReference>
<dbReference type="PANTHER" id="PTHR37820">
    <property type="entry name" value="CELL DIVISION PROTEIN DIVIB"/>
    <property type="match status" value="1"/>
</dbReference>
<dbReference type="Pfam" id="PF08478">
    <property type="entry name" value="POTRA_1"/>
    <property type="match status" value="1"/>
</dbReference>
<reference evidence="10 11" key="1">
    <citation type="journal article" date="2016" name="Nat. Commun.">
        <title>Thousands of microbial genomes shed light on interconnected biogeochemical processes in an aquifer system.</title>
        <authorList>
            <person name="Anantharaman K."/>
            <person name="Brown C.T."/>
            <person name="Hug L.A."/>
            <person name="Sharon I."/>
            <person name="Castelle C.J."/>
            <person name="Probst A.J."/>
            <person name="Thomas B.C."/>
            <person name="Singh A."/>
            <person name="Wilkins M.J."/>
            <person name="Karaoz U."/>
            <person name="Brodie E.L."/>
            <person name="Williams K.H."/>
            <person name="Hubbard S.S."/>
            <person name="Banfield J.F."/>
        </authorList>
    </citation>
    <scope>NUCLEOTIDE SEQUENCE [LARGE SCALE GENOMIC DNA]</scope>
</reference>
<evidence type="ECO:0000313" key="11">
    <source>
        <dbReference type="Proteomes" id="UP000177907"/>
    </source>
</evidence>
<evidence type="ECO:0000256" key="3">
    <source>
        <dbReference type="ARBA" id="ARBA00022618"/>
    </source>
</evidence>
<evidence type="ECO:0000259" key="9">
    <source>
        <dbReference type="PROSITE" id="PS51779"/>
    </source>
</evidence>
<name>A0A1F6NW78_9BACT</name>
<dbReference type="InterPro" id="IPR013685">
    <property type="entry name" value="POTRA_FtsQ_type"/>
</dbReference>
<keyword evidence="5 8" id="KW-1133">Transmembrane helix</keyword>
<evidence type="ECO:0000256" key="7">
    <source>
        <dbReference type="ARBA" id="ARBA00023306"/>
    </source>
</evidence>
<accession>A0A1F6NW78</accession>
<evidence type="ECO:0000313" key="10">
    <source>
        <dbReference type="EMBL" id="OGH88185.1"/>
    </source>
</evidence>
<keyword evidence="2" id="KW-1003">Cell membrane</keyword>
<organism evidence="10 11">
    <name type="scientific">Candidatus Magasanikbacteria bacterium RIFOXYC2_FULL_42_28</name>
    <dbReference type="NCBI Taxonomy" id="1798704"/>
    <lineage>
        <taxon>Bacteria</taxon>
        <taxon>Candidatus Magasanikiibacteriota</taxon>
    </lineage>
</organism>
<gene>
    <name evidence="10" type="ORF">A3J93_00380</name>
</gene>
<proteinExistence type="predicted"/>
<dbReference type="AlphaFoldDB" id="A0A1F6NW78"/>
<dbReference type="STRING" id="1798704.A3J93_00380"/>